<evidence type="ECO:0000313" key="1">
    <source>
        <dbReference type="EMBL" id="POG00999.1"/>
    </source>
</evidence>
<dbReference type="Proteomes" id="UP000237378">
    <property type="component" value="Unassembled WGS sequence"/>
</dbReference>
<protein>
    <recommendedName>
        <fullName evidence="3">Phage tail protein</fullName>
    </recommendedName>
</protein>
<comment type="caution">
    <text evidence="1">The sequence shown here is derived from an EMBL/GenBank/DDBJ whole genome shotgun (WGS) entry which is preliminary data.</text>
</comment>
<dbReference type="AlphaFoldDB" id="A0A2S3WLF8"/>
<evidence type="ECO:0000313" key="2">
    <source>
        <dbReference type="Proteomes" id="UP000237378"/>
    </source>
</evidence>
<sequence length="139" mass="15934">MLFSKSTGAFYVRAVHGNNMPPDVVEITMEEYGALLDGQQLGKVIAADTAGRPVLQSASPEQLAAIERDWRDEELAALQWLRERHRDEVDLGRLTTLTAEQFIELLGYLQALRDWPQADAFPDQWQRPKELSWIQEQIR</sequence>
<dbReference type="RefSeq" id="WP_258036335.1">
    <property type="nucleotide sequence ID" value="NZ_MING01000086.1"/>
</dbReference>
<reference evidence="1 2" key="1">
    <citation type="submission" date="2016-08" db="EMBL/GenBank/DDBJ databases">
        <authorList>
            <person name="Seilhamer J.J."/>
        </authorList>
    </citation>
    <scope>NUCLEOTIDE SEQUENCE [LARGE SCALE GENOMIC DNA]</scope>
    <source>
        <strain evidence="1 2">KH-18-2</strain>
    </source>
</reference>
<reference evidence="1 2" key="2">
    <citation type="submission" date="2018-03" db="EMBL/GenBank/DDBJ databases">
        <title>Draft genome of Pseudomonas putida strain KH-18-2.</title>
        <authorList>
            <person name="Yoshizawa S."/>
            <person name="Khan N.H."/>
            <person name="Nishimura M."/>
            <person name="Chiura H.X."/>
            <person name="Ogura Y."/>
            <person name="Hayashi T."/>
            <person name="Kogure K."/>
        </authorList>
    </citation>
    <scope>NUCLEOTIDE SEQUENCE [LARGE SCALE GENOMIC DNA]</scope>
    <source>
        <strain evidence="1 2">KH-18-2</strain>
    </source>
</reference>
<accession>A0A2S3WLF8</accession>
<proteinExistence type="predicted"/>
<name>A0A2S3WLF8_PSEPU</name>
<evidence type="ECO:0008006" key="3">
    <source>
        <dbReference type="Google" id="ProtNLM"/>
    </source>
</evidence>
<dbReference type="EMBL" id="MING01000086">
    <property type="protein sequence ID" value="POG00999.1"/>
    <property type="molecule type" value="Genomic_DNA"/>
</dbReference>
<gene>
    <name evidence="1" type="ORF">BGP82_26500</name>
</gene>
<organism evidence="1 2">
    <name type="scientific">Pseudomonas putida</name>
    <name type="common">Arthrobacter siderocapsulatus</name>
    <dbReference type="NCBI Taxonomy" id="303"/>
    <lineage>
        <taxon>Bacteria</taxon>
        <taxon>Pseudomonadati</taxon>
        <taxon>Pseudomonadota</taxon>
        <taxon>Gammaproteobacteria</taxon>
        <taxon>Pseudomonadales</taxon>
        <taxon>Pseudomonadaceae</taxon>
        <taxon>Pseudomonas</taxon>
    </lineage>
</organism>